<sequence length="132" mass="14495">MAWVPASTLGKPPSNLIINFVICRRPLVNELATYWNTRPDGSAPSQDQLQFGRNQAEIIVYFGRKPYHSGPGSPNSSRVNYGVFLVQLQTPVEPVNYYHLLQSNNAHFGNSALIHILGLGFEGSASVLAQVT</sequence>
<dbReference type="EMBL" id="JARKIE010000018">
    <property type="protein sequence ID" value="KAJ7701219.1"/>
    <property type="molecule type" value="Genomic_DNA"/>
</dbReference>
<evidence type="ECO:0000313" key="2">
    <source>
        <dbReference type="Proteomes" id="UP001221757"/>
    </source>
</evidence>
<accession>A0AAD7GLY0</accession>
<reference evidence="1" key="1">
    <citation type="submission" date="2023-03" db="EMBL/GenBank/DDBJ databases">
        <title>Massive genome expansion in bonnet fungi (Mycena s.s.) driven by repeated elements and novel gene families across ecological guilds.</title>
        <authorList>
            <consortium name="Lawrence Berkeley National Laboratory"/>
            <person name="Harder C.B."/>
            <person name="Miyauchi S."/>
            <person name="Viragh M."/>
            <person name="Kuo A."/>
            <person name="Thoen E."/>
            <person name="Andreopoulos B."/>
            <person name="Lu D."/>
            <person name="Skrede I."/>
            <person name="Drula E."/>
            <person name="Henrissat B."/>
            <person name="Morin E."/>
            <person name="Kohler A."/>
            <person name="Barry K."/>
            <person name="LaButti K."/>
            <person name="Morin E."/>
            <person name="Salamov A."/>
            <person name="Lipzen A."/>
            <person name="Mereny Z."/>
            <person name="Hegedus B."/>
            <person name="Baldrian P."/>
            <person name="Stursova M."/>
            <person name="Weitz H."/>
            <person name="Taylor A."/>
            <person name="Grigoriev I.V."/>
            <person name="Nagy L.G."/>
            <person name="Martin F."/>
            <person name="Kauserud H."/>
        </authorList>
    </citation>
    <scope>NUCLEOTIDE SEQUENCE</scope>
    <source>
        <strain evidence="1">CBHHK067</strain>
    </source>
</reference>
<gene>
    <name evidence="1" type="ORF">B0H17DRAFT_1176591</name>
</gene>
<evidence type="ECO:0000313" key="1">
    <source>
        <dbReference type="EMBL" id="KAJ7701219.1"/>
    </source>
</evidence>
<protein>
    <submittedName>
        <fullName evidence="1">Uncharacterized protein</fullName>
    </submittedName>
</protein>
<comment type="caution">
    <text evidence="1">The sequence shown here is derived from an EMBL/GenBank/DDBJ whole genome shotgun (WGS) entry which is preliminary data.</text>
</comment>
<dbReference type="AlphaFoldDB" id="A0AAD7GLY0"/>
<proteinExistence type="predicted"/>
<organism evidence="1 2">
    <name type="scientific">Mycena rosella</name>
    <name type="common">Pink bonnet</name>
    <name type="synonym">Agaricus rosellus</name>
    <dbReference type="NCBI Taxonomy" id="1033263"/>
    <lineage>
        <taxon>Eukaryota</taxon>
        <taxon>Fungi</taxon>
        <taxon>Dikarya</taxon>
        <taxon>Basidiomycota</taxon>
        <taxon>Agaricomycotina</taxon>
        <taxon>Agaricomycetes</taxon>
        <taxon>Agaricomycetidae</taxon>
        <taxon>Agaricales</taxon>
        <taxon>Marasmiineae</taxon>
        <taxon>Mycenaceae</taxon>
        <taxon>Mycena</taxon>
    </lineage>
</organism>
<name>A0AAD7GLY0_MYCRO</name>
<dbReference type="Proteomes" id="UP001221757">
    <property type="component" value="Unassembled WGS sequence"/>
</dbReference>
<keyword evidence="2" id="KW-1185">Reference proteome</keyword>